<name>A0A9P4GFV4_9PLEO</name>
<evidence type="ECO:0000313" key="3">
    <source>
        <dbReference type="Proteomes" id="UP000800039"/>
    </source>
</evidence>
<sequence>MPIHFFKSKKSSAPKGNTIKKAEPLNGRPSAPTTQQSSFPGIDKKQKDLVTANEWIKEGFSKKQKRPGRRISVLTRTLADPYHAILVNGATLEANDNAIITELENTEAPSISANATVSESSKDSKTQQQVQPPMLDLLLGRQDPSSRYFTRRLVRIPDSDNGAPSISSSLFPGRASENVSPLQLIDYDPHAFELYKIWSHTGTLPTHCREIWYTLSDRNQKHTWRSCWLLMNAVILGSTIGEPDFTDRVMDLLEERVGNGVCADKDTIAHIFTERDDDIPEVLKRFVVDRCIAAGFESFNDLDKPNLPSSFINLALETALRRLSHAGQVSLVPGCEYHTHDTLESCYMRKLTSSEVRRMGQLKLQRSMSHKRSGAMATNSWQDNIKRIDWEQRRAGITRVVKDQVRKTGGTQCGFNGSDNRGSGLDTTDKTTTRNGTTSDVVDKIKSEPPTRAPPPPPSVIELQGSVAHVMLPLDKETAFQEDTVRQTNGLPAPSLTTCGSNSPHLSTRSIQSKPDTGELADLGSEFDFNKCTTCPGAFPESRVGSLKTASHPEEMLGNSCASA</sequence>
<feature type="compositionally biased region" description="Polar residues" evidence="1">
    <location>
        <begin position="488"/>
        <end position="515"/>
    </location>
</feature>
<gene>
    <name evidence="2" type="ORF">K460DRAFT_429162</name>
</gene>
<evidence type="ECO:0000313" key="2">
    <source>
        <dbReference type="EMBL" id="KAF1844496.1"/>
    </source>
</evidence>
<organism evidence="2 3">
    <name type="scientific">Cucurbitaria berberidis CBS 394.84</name>
    <dbReference type="NCBI Taxonomy" id="1168544"/>
    <lineage>
        <taxon>Eukaryota</taxon>
        <taxon>Fungi</taxon>
        <taxon>Dikarya</taxon>
        <taxon>Ascomycota</taxon>
        <taxon>Pezizomycotina</taxon>
        <taxon>Dothideomycetes</taxon>
        <taxon>Pleosporomycetidae</taxon>
        <taxon>Pleosporales</taxon>
        <taxon>Pleosporineae</taxon>
        <taxon>Cucurbitariaceae</taxon>
        <taxon>Cucurbitaria</taxon>
    </lineage>
</organism>
<accession>A0A9P4GFV4</accession>
<dbReference type="Proteomes" id="UP000800039">
    <property type="component" value="Unassembled WGS sequence"/>
</dbReference>
<feature type="region of interest" description="Disordered" evidence="1">
    <location>
        <begin position="488"/>
        <end position="519"/>
    </location>
</feature>
<dbReference type="EMBL" id="ML976616">
    <property type="protein sequence ID" value="KAF1844496.1"/>
    <property type="molecule type" value="Genomic_DNA"/>
</dbReference>
<feature type="region of interest" description="Disordered" evidence="1">
    <location>
        <begin position="408"/>
        <end position="458"/>
    </location>
</feature>
<dbReference type="OrthoDB" id="3791417at2759"/>
<feature type="region of interest" description="Disordered" evidence="1">
    <location>
        <begin position="1"/>
        <end position="44"/>
    </location>
</feature>
<dbReference type="GeneID" id="63855561"/>
<keyword evidence="3" id="KW-1185">Reference proteome</keyword>
<feature type="compositionally biased region" description="Polar residues" evidence="1">
    <location>
        <begin position="110"/>
        <end position="119"/>
    </location>
</feature>
<comment type="caution">
    <text evidence="2">The sequence shown here is derived from an EMBL/GenBank/DDBJ whole genome shotgun (WGS) entry which is preliminary data.</text>
</comment>
<feature type="region of interest" description="Disordered" evidence="1">
    <location>
        <begin position="110"/>
        <end position="130"/>
    </location>
</feature>
<proteinExistence type="predicted"/>
<evidence type="ECO:0000256" key="1">
    <source>
        <dbReference type="SAM" id="MobiDB-lite"/>
    </source>
</evidence>
<reference evidence="2" key="1">
    <citation type="submission" date="2020-01" db="EMBL/GenBank/DDBJ databases">
        <authorList>
            <consortium name="DOE Joint Genome Institute"/>
            <person name="Haridas S."/>
            <person name="Albert R."/>
            <person name="Binder M."/>
            <person name="Bloem J."/>
            <person name="Labutti K."/>
            <person name="Salamov A."/>
            <person name="Andreopoulos B."/>
            <person name="Baker S.E."/>
            <person name="Barry K."/>
            <person name="Bills G."/>
            <person name="Bluhm B.H."/>
            <person name="Cannon C."/>
            <person name="Castanera R."/>
            <person name="Culley D.E."/>
            <person name="Daum C."/>
            <person name="Ezra D."/>
            <person name="Gonzalez J.B."/>
            <person name="Henrissat B."/>
            <person name="Kuo A."/>
            <person name="Liang C."/>
            <person name="Lipzen A."/>
            <person name="Lutzoni F."/>
            <person name="Magnuson J."/>
            <person name="Mondo S."/>
            <person name="Nolan M."/>
            <person name="Ohm R."/>
            <person name="Pangilinan J."/>
            <person name="Park H.-J."/>
            <person name="Ramirez L."/>
            <person name="Alfaro M."/>
            <person name="Sun H."/>
            <person name="Tritt A."/>
            <person name="Yoshinaga Y."/>
            <person name="Zwiers L.-H."/>
            <person name="Turgeon B.G."/>
            <person name="Goodwin S.B."/>
            <person name="Spatafora J.W."/>
            <person name="Crous P.W."/>
            <person name="Grigoriev I.V."/>
        </authorList>
    </citation>
    <scope>NUCLEOTIDE SEQUENCE</scope>
    <source>
        <strain evidence="2">CBS 394.84</strain>
    </source>
</reference>
<feature type="compositionally biased region" description="Polar residues" evidence="1">
    <location>
        <begin position="409"/>
        <end position="421"/>
    </location>
</feature>
<protein>
    <submittedName>
        <fullName evidence="2">Uncharacterized protein</fullName>
    </submittedName>
</protein>
<dbReference type="RefSeq" id="XP_040787059.1">
    <property type="nucleotide sequence ID" value="XM_040938307.1"/>
</dbReference>
<feature type="region of interest" description="Disordered" evidence="1">
    <location>
        <begin position="545"/>
        <end position="564"/>
    </location>
</feature>
<dbReference type="AlphaFoldDB" id="A0A9P4GFV4"/>
<feature type="compositionally biased region" description="Basic residues" evidence="1">
    <location>
        <begin position="1"/>
        <end position="12"/>
    </location>
</feature>